<accession>A0A8S0ZHA3</accession>
<dbReference type="PANTHER" id="PTHR46599">
    <property type="entry name" value="PIGGYBAC TRANSPOSABLE ELEMENT-DERIVED PROTEIN 4"/>
    <property type="match status" value="1"/>
</dbReference>
<evidence type="ECO:0000259" key="1">
    <source>
        <dbReference type="Pfam" id="PF13843"/>
    </source>
</evidence>
<proteinExistence type="predicted"/>
<evidence type="ECO:0000313" key="3">
    <source>
        <dbReference type="Proteomes" id="UP000494256"/>
    </source>
</evidence>
<dbReference type="AlphaFoldDB" id="A0A8S0ZHA3"/>
<name>A0A8S0ZHA3_ARCPL</name>
<feature type="domain" description="PiggyBac transposable element-derived protein" evidence="1">
    <location>
        <begin position="76"/>
        <end position="321"/>
    </location>
</feature>
<dbReference type="Proteomes" id="UP000494256">
    <property type="component" value="Unassembled WGS sequence"/>
</dbReference>
<evidence type="ECO:0000313" key="2">
    <source>
        <dbReference type="EMBL" id="CAB3232275.1"/>
    </source>
</evidence>
<dbReference type="InterPro" id="IPR029526">
    <property type="entry name" value="PGBD"/>
</dbReference>
<dbReference type="Pfam" id="PF13843">
    <property type="entry name" value="DDE_Tnp_1_7"/>
    <property type="match status" value="1"/>
</dbReference>
<organism evidence="2 3">
    <name type="scientific">Arctia plantaginis</name>
    <name type="common">Wood tiger moth</name>
    <name type="synonym">Phalaena plantaginis</name>
    <dbReference type="NCBI Taxonomy" id="874455"/>
    <lineage>
        <taxon>Eukaryota</taxon>
        <taxon>Metazoa</taxon>
        <taxon>Ecdysozoa</taxon>
        <taxon>Arthropoda</taxon>
        <taxon>Hexapoda</taxon>
        <taxon>Insecta</taxon>
        <taxon>Pterygota</taxon>
        <taxon>Neoptera</taxon>
        <taxon>Endopterygota</taxon>
        <taxon>Lepidoptera</taxon>
        <taxon>Glossata</taxon>
        <taxon>Ditrysia</taxon>
        <taxon>Noctuoidea</taxon>
        <taxon>Erebidae</taxon>
        <taxon>Arctiinae</taxon>
        <taxon>Arctia</taxon>
    </lineage>
</organism>
<comment type="caution">
    <text evidence="2">The sequence shown here is derived from an EMBL/GenBank/DDBJ whole genome shotgun (WGS) entry which is preliminary data.</text>
</comment>
<dbReference type="PANTHER" id="PTHR46599:SF3">
    <property type="entry name" value="PIGGYBAC TRANSPOSABLE ELEMENT-DERIVED PROTEIN 4"/>
    <property type="match status" value="1"/>
</dbReference>
<gene>
    <name evidence="2" type="ORF">APLA_LOCUS5606</name>
</gene>
<dbReference type="OrthoDB" id="5860246at2759"/>
<reference evidence="2 3" key="1">
    <citation type="submission" date="2020-04" db="EMBL/GenBank/DDBJ databases">
        <authorList>
            <person name="Wallbank WR R."/>
            <person name="Pardo Diaz C."/>
            <person name="Kozak K."/>
            <person name="Martin S."/>
            <person name="Jiggins C."/>
            <person name="Moest M."/>
            <person name="Warren A I."/>
            <person name="Byers J.R.P. K."/>
            <person name="Montejo-Kovacevich G."/>
            <person name="Yen C E."/>
        </authorList>
    </citation>
    <scope>NUCLEOTIDE SEQUENCE [LARGE SCALE GENOMIC DNA]</scope>
</reference>
<sequence length="327" mass="38486">MACCLAEHSLKFSLADDLKDLIQSVAQDSNLASELTFGRTKAHAIVTNVTGLCPTNLTELDREWRTLRNTNLPFQEDQLIKADEFWRHISKIRKGETGFSPDIDLFLDESLMLFRCRLVFRQYIKSKKARYGIKFYELTTADGYVLNIYMYCGKDHNIEPIETDASKLEQTVFRLFRPHLYKGHNLYMDNYYNSVTLSKKLLNAKTYTNGTPRGESKGKQKHVVTQKLKRGKHIWKRHGQVYVSKWQDQRQVLMITTRDHPHLKEVNNRYGQKKIKPVEVEVYNRHMSGIDRADQMIAYYSCPRKKIRWYKKVFFHMLDIASFTNIV</sequence>
<dbReference type="EMBL" id="CADEBD010000289">
    <property type="protein sequence ID" value="CAB3232275.1"/>
    <property type="molecule type" value="Genomic_DNA"/>
</dbReference>
<protein>
    <recommendedName>
        <fullName evidence="1">PiggyBac transposable element-derived protein domain-containing protein</fullName>
    </recommendedName>
</protein>